<keyword evidence="2" id="KW-1185">Reference proteome</keyword>
<proteinExistence type="predicted"/>
<evidence type="ECO:0000313" key="2">
    <source>
        <dbReference type="Proteomes" id="UP001195624"/>
    </source>
</evidence>
<organism evidence="1 2">
    <name type="scientific">Winslowiella toletana</name>
    <dbReference type="NCBI Taxonomy" id="92490"/>
    <lineage>
        <taxon>Bacteria</taxon>
        <taxon>Pseudomonadati</taxon>
        <taxon>Pseudomonadota</taxon>
        <taxon>Gammaproteobacteria</taxon>
        <taxon>Enterobacterales</taxon>
        <taxon>Erwiniaceae</taxon>
        <taxon>Winslowiella</taxon>
    </lineage>
</organism>
<comment type="caution">
    <text evidence="1">The sequence shown here is derived from an EMBL/GenBank/DDBJ whole genome shotgun (WGS) entry which is preliminary data.</text>
</comment>
<gene>
    <name evidence="1" type="ORF">J2125_004283</name>
</gene>
<evidence type="ECO:0000313" key="1">
    <source>
        <dbReference type="EMBL" id="MBP2171091.1"/>
    </source>
</evidence>
<dbReference type="EMBL" id="JAGGMQ010000001">
    <property type="protein sequence ID" value="MBP2171091.1"/>
    <property type="molecule type" value="Genomic_DNA"/>
</dbReference>
<reference evidence="2" key="2">
    <citation type="submission" date="2023-07" db="EMBL/GenBank/DDBJ databases">
        <title>Genome mining of underrepresented organisms for secondary metabolites.</title>
        <authorList>
            <person name="D'Agostino P.M."/>
        </authorList>
    </citation>
    <scope>NUCLEOTIDE SEQUENCE [LARGE SCALE GENOMIC DNA]</scope>
    <source>
        <strain evidence="2">WS4403</strain>
    </source>
</reference>
<sequence>MSFISIIKSNLTVPLAVMRFNVENAVQSILIT</sequence>
<protein>
    <submittedName>
        <fullName evidence="1">Uncharacterized protein</fullName>
    </submittedName>
</protein>
<dbReference type="Proteomes" id="UP001195624">
    <property type="component" value="Unassembled WGS sequence"/>
</dbReference>
<accession>A0ABS4PEN0</accession>
<reference evidence="1 2" key="1">
    <citation type="submission" date="2021-03" db="EMBL/GenBank/DDBJ databases">
        <authorList>
            <person name="D'Agostino P."/>
            <person name="Huntemann M."/>
            <person name="Clum A."/>
            <person name="Spunde A."/>
            <person name="Palaniappan K."/>
            <person name="Ritter S."/>
            <person name="Mikhailova N."/>
            <person name="Chen I.-M."/>
            <person name="Stamatis D."/>
            <person name="Reddy T."/>
            <person name="O'Malley R."/>
            <person name="Daum C."/>
            <person name="Shapiro N."/>
            <person name="Ivanova N."/>
            <person name="Kyrpides N."/>
            <person name="Woyke T."/>
        </authorList>
    </citation>
    <scope>NUCLEOTIDE SEQUENCE [LARGE SCALE GENOMIC DNA]</scope>
    <source>
        <strain evidence="1 2">WS4403</strain>
    </source>
</reference>
<name>A0ABS4PEN0_9GAMM</name>